<keyword evidence="3" id="KW-1133">Transmembrane helix</keyword>
<proteinExistence type="predicted"/>
<feature type="domain" description="Alpha/beta hydrolase fold-3" evidence="4">
    <location>
        <begin position="387"/>
        <end position="458"/>
    </location>
</feature>
<evidence type="ECO:0000259" key="4">
    <source>
        <dbReference type="Pfam" id="PF07859"/>
    </source>
</evidence>
<evidence type="ECO:0000256" key="3">
    <source>
        <dbReference type="SAM" id="Phobius"/>
    </source>
</evidence>
<dbReference type="HOGENOM" id="CLU_490928_0_0_1"/>
<dbReference type="Pfam" id="PF07859">
    <property type="entry name" value="Abhydrolase_3"/>
    <property type="match status" value="2"/>
</dbReference>
<feature type="domain" description="Alpha/beta hydrolase fold-3" evidence="4">
    <location>
        <begin position="474"/>
        <end position="531"/>
    </location>
</feature>
<dbReference type="EMBL" id="AFNW01000192">
    <property type="protein sequence ID" value="EKJ72460.1"/>
    <property type="molecule type" value="Genomic_DNA"/>
</dbReference>
<dbReference type="Proteomes" id="UP000007978">
    <property type="component" value="Chromosome 4"/>
</dbReference>
<dbReference type="Gene3D" id="3.40.50.1820">
    <property type="entry name" value="alpha/beta hydrolase"/>
    <property type="match status" value="2"/>
</dbReference>
<reference evidence="5 6" key="1">
    <citation type="journal article" date="2012" name="PLoS Pathog.">
        <title>Comparative pathogenomics reveals horizontally acquired novel virulence genes in fungi infecting cereal hosts.</title>
        <authorList>
            <person name="Gardiner D.M."/>
            <person name="McDonald M.C."/>
            <person name="Covarelli L."/>
            <person name="Solomon P.S."/>
            <person name="Rusu A.G."/>
            <person name="Marshall M."/>
            <person name="Kazan K."/>
            <person name="Chakraborty S."/>
            <person name="McDonald B.A."/>
            <person name="Manners J.M."/>
        </authorList>
    </citation>
    <scope>NUCLEOTIDE SEQUENCE [LARGE SCALE GENOMIC DNA]</scope>
    <source>
        <strain evidence="5 6">CS3096</strain>
    </source>
</reference>
<gene>
    <name evidence="5" type="ORF">FPSE_07341</name>
</gene>
<evidence type="ECO:0000256" key="1">
    <source>
        <dbReference type="ARBA" id="ARBA00022801"/>
    </source>
</evidence>
<dbReference type="eggNOG" id="ENOG502SSWB">
    <property type="taxonomic scope" value="Eukaryota"/>
</dbReference>
<keyword evidence="1" id="KW-0378">Hydrolase</keyword>
<dbReference type="SUPFAM" id="SSF53474">
    <property type="entry name" value="alpha/beta-Hydrolases"/>
    <property type="match status" value="1"/>
</dbReference>
<dbReference type="InterPro" id="IPR029058">
    <property type="entry name" value="AB_hydrolase_fold"/>
</dbReference>
<evidence type="ECO:0000313" key="6">
    <source>
        <dbReference type="Proteomes" id="UP000007978"/>
    </source>
</evidence>
<dbReference type="AlphaFoldDB" id="K3VZI5"/>
<dbReference type="KEGG" id="fpu:FPSE_07341"/>
<organism evidence="5 6">
    <name type="scientific">Fusarium pseudograminearum (strain CS3096)</name>
    <name type="common">Wheat and barley crown-rot fungus</name>
    <dbReference type="NCBI Taxonomy" id="1028729"/>
    <lineage>
        <taxon>Eukaryota</taxon>
        <taxon>Fungi</taxon>
        <taxon>Dikarya</taxon>
        <taxon>Ascomycota</taxon>
        <taxon>Pezizomycotina</taxon>
        <taxon>Sordariomycetes</taxon>
        <taxon>Hypocreomycetidae</taxon>
        <taxon>Hypocreales</taxon>
        <taxon>Nectriaceae</taxon>
        <taxon>Fusarium</taxon>
    </lineage>
</organism>
<keyword evidence="3" id="KW-0472">Membrane</keyword>
<evidence type="ECO:0000256" key="2">
    <source>
        <dbReference type="SAM" id="MobiDB-lite"/>
    </source>
</evidence>
<dbReference type="InterPro" id="IPR013094">
    <property type="entry name" value="AB_hydrolase_3"/>
</dbReference>
<feature type="region of interest" description="Disordered" evidence="2">
    <location>
        <begin position="173"/>
        <end position="215"/>
    </location>
</feature>
<dbReference type="OrthoDB" id="5347452at2759"/>
<dbReference type="GeneID" id="20365959"/>
<accession>K3VZI5</accession>
<dbReference type="PANTHER" id="PTHR48081">
    <property type="entry name" value="AB HYDROLASE SUPERFAMILY PROTEIN C4A8.06C"/>
    <property type="match status" value="1"/>
</dbReference>
<feature type="compositionally biased region" description="Low complexity" evidence="2">
    <location>
        <begin position="186"/>
        <end position="207"/>
    </location>
</feature>
<comment type="caution">
    <text evidence="5">The sequence shown here is derived from an EMBL/GenBank/DDBJ whole genome shotgun (WGS) entry which is preliminary data.</text>
</comment>
<dbReference type="PANTHER" id="PTHR48081:SF8">
    <property type="entry name" value="ALPHA_BETA HYDROLASE FOLD-3 DOMAIN-CONTAINING PROTEIN-RELATED"/>
    <property type="match status" value="1"/>
</dbReference>
<evidence type="ECO:0000313" key="5">
    <source>
        <dbReference type="EMBL" id="EKJ72460.1"/>
    </source>
</evidence>
<name>K3VZI5_FUSPC</name>
<dbReference type="InterPro" id="IPR050300">
    <property type="entry name" value="GDXG_lipolytic_enzyme"/>
</dbReference>
<feature type="transmembrane region" description="Helical" evidence="3">
    <location>
        <begin position="219"/>
        <end position="241"/>
    </location>
</feature>
<dbReference type="GO" id="GO:0016787">
    <property type="term" value="F:hydrolase activity"/>
    <property type="evidence" value="ECO:0007669"/>
    <property type="project" value="UniProtKB-KW"/>
</dbReference>
<keyword evidence="3" id="KW-0812">Transmembrane</keyword>
<protein>
    <recommendedName>
        <fullName evidence="4">Alpha/beta hydrolase fold-3 domain-containing protein</fullName>
    </recommendedName>
</protein>
<sequence length="555" mass="60766">MYTTAALARFIDYPLPTAIQAFEQPIPTLTTRAVHLEVRADDGAPTYTITYASDSVCGYLSGSVQIPISCENKNRCLWELESFKYIACEIDGETTGIAHTKCLARDEALDANLCDDVCVSNAYNLQCTNDTAPYCRTYAYPRGVRDYRCAPTPATRVSSVDFTYDGQKFPDPIISTVTGVDRPRSSDSSSTTTEAEESSSTATAEAEPNPKKKGLSEGAIGGLIVGVIFGVLFVIGGIWWYRRTHPRGTQANASLSESVPPVGKRSETVVNQRSVQAEDGIEVVEEISTTQLNKIMTMTALSNPSQHVFVDPEYRIFKEMIDIQMQHQSPPPMDTVADIRNATDDGMQESVHFAPSSLPSSCAPHLIPITRYIPIATASATGPQRAILYIHGGGLFAGSVKSFRLWAAEFAERSGTQIFSVDYRLAPGFAIAPSCAKIEPPAPFAVHDVLDALSWLQFLDTASEFDERNDLNISYYTSPARCCDLTEMPPTLIDVPTLDLLKNEAITFATRLANANVAIQLNVYPGVAHGFDGQIPEHRLSKLMKLNNVQFIQRF</sequence>
<dbReference type="RefSeq" id="XP_009258734.1">
    <property type="nucleotide sequence ID" value="XM_009260459.1"/>
</dbReference>
<keyword evidence="6" id="KW-1185">Reference proteome</keyword>